<keyword evidence="2" id="KW-0812">Transmembrane</keyword>
<dbReference type="Pfam" id="PF13358">
    <property type="entry name" value="DDE_3"/>
    <property type="match status" value="1"/>
</dbReference>
<keyword evidence="2" id="KW-1133">Transmembrane helix</keyword>
<feature type="compositionally biased region" description="Basic and acidic residues" evidence="1">
    <location>
        <begin position="359"/>
        <end position="368"/>
    </location>
</feature>
<keyword evidence="2" id="KW-0472">Membrane</keyword>
<feature type="region of interest" description="Disordered" evidence="1">
    <location>
        <begin position="342"/>
        <end position="521"/>
    </location>
</feature>
<evidence type="ECO:0000256" key="1">
    <source>
        <dbReference type="SAM" id="MobiDB-lite"/>
    </source>
</evidence>
<evidence type="ECO:0000313" key="4">
    <source>
        <dbReference type="EMBL" id="KAK3519810.1"/>
    </source>
</evidence>
<name>A0AAE0QF67_9TELE</name>
<feature type="compositionally biased region" description="Basic and acidic residues" evidence="1">
    <location>
        <begin position="437"/>
        <end position="449"/>
    </location>
</feature>
<comment type="caution">
    <text evidence="4">The sequence shown here is derived from an EMBL/GenBank/DDBJ whole genome shotgun (WGS) entry which is preliminary data.</text>
</comment>
<dbReference type="AlphaFoldDB" id="A0AAE0QF67"/>
<feature type="compositionally biased region" description="Low complexity" evidence="1">
    <location>
        <begin position="481"/>
        <end position="494"/>
    </location>
</feature>
<dbReference type="InterPro" id="IPR036397">
    <property type="entry name" value="RNaseH_sf"/>
</dbReference>
<dbReference type="InterPro" id="IPR007110">
    <property type="entry name" value="Ig-like_dom"/>
</dbReference>
<dbReference type="EMBL" id="JAUCMX010000016">
    <property type="protein sequence ID" value="KAK3519810.1"/>
    <property type="molecule type" value="Genomic_DNA"/>
</dbReference>
<feature type="domain" description="Ig-like" evidence="3">
    <location>
        <begin position="780"/>
        <end position="841"/>
    </location>
</feature>
<accession>A0AAE0QF67</accession>
<feature type="compositionally biased region" description="Polar residues" evidence="1">
    <location>
        <begin position="547"/>
        <end position="560"/>
    </location>
</feature>
<evidence type="ECO:0000259" key="3">
    <source>
        <dbReference type="PROSITE" id="PS50835"/>
    </source>
</evidence>
<dbReference type="PROSITE" id="PS50835">
    <property type="entry name" value="IG_LIKE"/>
    <property type="match status" value="1"/>
</dbReference>
<dbReference type="InterPro" id="IPR038717">
    <property type="entry name" value="Tc1-like_DDE_dom"/>
</dbReference>
<keyword evidence="5" id="KW-1185">Reference proteome</keyword>
<proteinExistence type="predicted"/>
<dbReference type="Proteomes" id="UP001274896">
    <property type="component" value="Unassembled WGS sequence"/>
</dbReference>
<feature type="region of interest" description="Disordered" evidence="1">
    <location>
        <begin position="275"/>
        <end position="294"/>
    </location>
</feature>
<feature type="compositionally biased region" description="Polar residues" evidence="1">
    <location>
        <begin position="278"/>
        <end position="294"/>
    </location>
</feature>
<evidence type="ECO:0000313" key="5">
    <source>
        <dbReference type="Proteomes" id="UP001274896"/>
    </source>
</evidence>
<protein>
    <recommendedName>
        <fullName evidence="3">Ig-like domain-containing protein</fullName>
    </recommendedName>
</protein>
<dbReference type="GO" id="GO:0003676">
    <property type="term" value="F:nucleic acid binding"/>
    <property type="evidence" value="ECO:0007669"/>
    <property type="project" value="InterPro"/>
</dbReference>
<feature type="region of interest" description="Disordered" evidence="1">
    <location>
        <begin position="539"/>
        <end position="565"/>
    </location>
</feature>
<sequence length="981" mass="110041">MILTSAERDNSGTYTLNTFDEDGRSKGSYTLQVNIEARVSSVKLSYSCLFSEVKKVYCSADGDDLHFNWTPDSIIRMENDNKTLVLDKKHNEKVTCNVKNHVSRDHNSIDLLECDDLTLPILSSVCGILIVLAVLAFCIYKKRQGLTNKEANHVSGVQDNKAYTPSEDDKELVYTEVTHTAMNRTETRPTPVQYEGVEYGTVVTSNQKKKEDEVQYGELVFNTPAQKKSKVSKVQEECVYSGVQHSQLHKNTSAISRTSPQLPKSSSATFLTCHHHPPQQTKHASDTYTFDSPTSRTTFASSRALLQGIWTLLAVPHQCAMVFELQVWAVRKSWTGTRSIARQIGGSEKHGEANGGGARSKDEADGGKRGTKVRQVGGARSKSETGGGSTGPDGKAKGPHATSTIERRRRVTTTAKPQSRAMSTAEPQGRATSTVESQHREMSTAEPRRRATSYAERRRRVMNSVPPKPETPQGEWGNASHGNPHHGTTPHTGTWAEPGLKQQNSPKSPKNPGWNPPPFSQIGEAFPTEHYIVGRHSPREHKWGMGRNQQKIPKNSQNPGRSMIRNPAKHYDRKKFSLLTITLGLFGAGWSFCHVSWCPWHEIPVSSKLLLKACINVKDRVHELVLFVDSKAEYLDEELAHQLGIETELLPLALHVRVLDGHVLHQAPRHTKPICVAVTELLQEWLSFLVIPSPHAPALFDFPCLWKHNPHIDWTSRQVLDWGTHCYAHCLSPATPVLAPAIYDPLLDLSSVPANYYDLAMVFTQVSSVKLSYRCLPHGVMKVNCAADGDNLNFNWTSDFIVLPQLENGTSTVTLEQDHQGKVTCHVENHISCDHNTIELHQCPGPRRLAVINGTMNSAVYQEILKENVRPCVCDLKLKRTWVLQQYNDPKHTNKSTSEWLKKNKMKTLEWPSQSPDLNPIEMLWHDLKRWFMLENPPMWLNYNNSAKMSGPKFLHCNRLIARYRKRLIAVVAAKGGPTSY</sequence>
<feature type="transmembrane region" description="Helical" evidence="2">
    <location>
        <begin position="117"/>
        <end position="140"/>
    </location>
</feature>
<organism evidence="4 5">
    <name type="scientific">Hemibagrus guttatus</name>
    <dbReference type="NCBI Taxonomy" id="175788"/>
    <lineage>
        <taxon>Eukaryota</taxon>
        <taxon>Metazoa</taxon>
        <taxon>Chordata</taxon>
        <taxon>Craniata</taxon>
        <taxon>Vertebrata</taxon>
        <taxon>Euteleostomi</taxon>
        <taxon>Actinopterygii</taxon>
        <taxon>Neopterygii</taxon>
        <taxon>Teleostei</taxon>
        <taxon>Ostariophysi</taxon>
        <taxon>Siluriformes</taxon>
        <taxon>Bagridae</taxon>
        <taxon>Hemibagrus</taxon>
    </lineage>
</organism>
<reference evidence="4" key="1">
    <citation type="submission" date="2023-06" db="EMBL/GenBank/DDBJ databases">
        <title>Male Hemibagrus guttatus genome.</title>
        <authorList>
            <person name="Bian C."/>
        </authorList>
    </citation>
    <scope>NUCLEOTIDE SEQUENCE</scope>
    <source>
        <strain evidence="4">Male_cb2023</strain>
        <tissue evidence="4">Muscle</tissue>
    </source>
</reference>
<dbReference type="Gene3D" id="3.30.420.10">
    <property type="entry name" value="Ribonuclease H-like superfamily/Ribonuclease H"/>
    <property type="match status" value="1"/>
</dbReference>
<feature type="compositionally biased region" description="Polar residues" evidence="1">
    <location>
        <begin position="412"/>
        <end position="436"/>
    </location>
</feature>
<evidence type="ECO:0000256" key="2">
    <source>
        <dbReference type="SAM" id="Phobius"/>
    </source>
</evidence>
<gene>
    <name evidence="4" type="ORF">QTP70_006481</name>
</gene>